<sequence length="334" mass="39238">MQDMCSGFGQKLEFYQQRASRNCEEEWKTSKCLMMLEEFPLQIASGFTGFTADQWKNWTTIYSLFCLKGVIDNSHYDMWFDFVQACIIPYSRVISINRLEEADRYLQSFLSKFVNLFGPLHSTHNMHLHLHLKECMLDYGPVYSFWCFSFERFNGILGKFKHNNRTIEVQIMRKFQQSQQLSMPWTCQYGAEITNILQGQMTGTLSHNDTTDMLYVKHSVLVSARTLLLENCTVPLSPFHNTILDTLDKHAMLKMYQQMYPEDCITDIDCFAMTCKQVTYQNVTYFIHGSRAERSAYVYDKWCRNSYSYEEPVLDPLAELRPAIMKQFIVVNVI</sequence>
<proteinExistence type="predicted"/>
<dbReference type="PANTHER" id="PTHR46579">
    <property type="entry name" value="F5/8 TYPE C DOMAIN-CONTAINING PROTEIN-RELATED"/>
    <property type="match status" value="1"/>
</dbReference>
<dbReference type="PANTHER" id="PTHR46579:SF2">
    <property type="entry name" value="C2H2-TYPE DOMAIN-CONTAINING PROTEIN"/>
    <property type="match status" value="1"/>
</dbReference>
<keyword evidence="1" id="KW-1185">Reference proteome</keyword>
<dbReference type="Proteomes" id="UP000192220">
    <property type="component" value="Unplaced"/>
</dbReference>
<dbReference type="KEGG" id="alim:106533238"/>
<name>A0A2I4CY86_AUSLI</name>
<dbReference type="GeneID" id="106533238"/>
<dbReference type="InParanoid" id="A0A2I4CY86"/>
<dbReference type="STRING" id="52670.A0A2I4CY86"/>
<dbReference type="AlphaFoldDB" id="A0A2I4CY86"/>
<evidence type="ECO:0000313" key="2">
    <source>
        <dbReference type="RefSeq" id="XP_013884930.1"/>
    </source>
</evidence>
<dbReference type="RefSeq" id="XP_013884930.1">
    <property type="nucleotide sequence ID" value="XM_014029476.1"/>
</dbReference>
<gene>
    <name evidence="2" type="primary">LOC106533238</name>
</gene>
<accession>A0A2I4CY86</accession>
<protein>
    <submittedName>
        <fullName evidence="2">Uncharacterized protein LOC106533238</fullName>
    </submittedName>
</protein>
<evidence type="ECO:0000313" key="1">
    <source>
        <dbReference type="Proteomes" id="UP000192220"/>
    </source>
</evidence>
<organism evidence="1 2">
    <name type="scientific">Austrofundulus limnaeus</name>
    <name type="common">Annual killifish</name>
    <dbReference type="NCBI Taxonomy" id="52670"/>
    <lineage>
        <taxon>Eukaryota</taxon>
        <taxon>Metazoa</taxon>
        <taxon>Chordata</taxon>
        <taxon>Craniata</taxon>
        <taxon>Vertebrata</taxon>
        <taxon>Euteleostomi</taxon>
        <taxon>Actinopterygii</taxon>
        <taxon>Neopterygii</taxon>
        <taxon>Teleostei</taxon>
        <taxon>Neoteleostei</taxon>
        <taxon>Acanthomorphata</taxon>
        <taxon>Ovalentaria</taxon>
        <taxon>Atherinomorphae</taxon>
        <taxon>Cyprinodontiformes</taxon>
        <taxon>Rivulidae</taxon>
        <taxon>Austrofundulus</taxon>
    </lineage>
</organism>
<reference evidence="2" key="1">
    <citation type="submission" date="2025-08" db="UniProtKB">
        <authorList>
            <consortium name="RefSeq"/>
        </authorList>
    </citation>
    <scope>IDENTIFICATION</scope>
    <source>
        <strain evidence="2">Quisiro</strain>
        <tissue evidence="2">Liver</tissue>
    </source>
</reference>
<dbReference type="OrthoDB" id="8883994at2759"/>